<dbReference type="KEGG" id="lnu:N7U66_18290"/>
<keyword evidence="3" id="KW-1185">Reference proteome</keyword>
<reference evidence="2" key="1">
    <citation type="submission" date="2022-11" db="EMBL/GenBank/DDBJ databases">
        <title>Lacinutrix neustonica HL-RS19T sp. nov., isolated from the surface microlayer sample of brackish Lake Shihwa.</title>
        <authorList>
            <person name="Choi J.Y."/>
            <person name="Hwang C.Y."/>
        </authorList>
    </citation>
    <scope>NUCLEOTIDE SEQUENCE</scope>
    <source>
        <strain evidence="2">HL-RS19</strain>
    </source>
</reference>
<accession>A0A9E8MVQ3</accession>
<organism evidence="2 3">
    <name type="scientific">Lacinutrix neustonica</name>
    <dbReference type="NCBI Taxonomy" id="2980107"/>
    <lineage>
        <taxon>Bacteria</taxon>
        <taxon>Pseudomonadati</taxon>
        <taxon>Bacteroidota</taxon>
        <taxon>Flavobacteriia</taxon>
        <taxon>Flavobacteriales</taxon>
        <taxon>Flavobacteriaceae</taxon>
        <taxon>Lacinutrix</taxon>
    </lineage>
</organism>
<dbReference type="EMBL" id="CP113088">
    <property type="protein sequence ID" value="WAC01809.1"/>
    <property type="molecule type" value="Genomic_DNA"/>
</dbReference>
<evidence type="ECO:0000313" key="3">
    <source>
        <dbReference type="Proteomes" id="UP001164705"/>
    </source>
</evidence>
<sequence length="176" mass="19502">MNQKTNKVICGLVFCFLVMQISVGQTYSSEDPNTNETVTLNGTNVSEGVFNSFFDTNSAPTTRPGSAVFLTQIGEDNNARVQVVAQASDINIVQNGNDNDVNLKYQVKSVFTDLYQNGNNNYITDYSIETNQDISLNLKQNGDNLNFERFGTNEISKNIKFTQTAASPTIIIRSFK</sequence>
<name>A0A9E8MVQ3_9FLAO</name>
<gene>
    <name evidence="2" type="ORF">N7U66_18290</name>
</gene>
<dbReference type="RefSeq" id="WP_267676407.1">
    <property type="nucleotide sequence ID" value="NZ_CP113088.1"/>
</dbReference>
<evidence type="ECO:0000313" key="2">
    <source>
        <dbReference type="EMBL" id="WAC01809.1"/>
    </source>
</evidence>
<feature type="chain" id="PRO_5038760585" evidence="1">
    <location>
        <begin position="25"/>
        <end position="176"/>
    </location>
</feature>
<keyword evidence="1" id="KW-0732">Signal</keyword>
<feature type="signal peptide" evidence="1">
    <location>
        <begin position="1"/>
        <end position="24"/>
    </location>
</feature>
<dbReference type="AlphaFoldDB" id="A0A9E8MVQ3"/>
<dbReference type="Proteomes" id="UP001164705">
    <property type="component" value="Chromosome"/>
</dbReference>
<protein>
    <submittedName>
        <fullName evidence="2">Uncharacterized protein</fullName>
    </submittedName>
</protein>
<evidence type="ECO:0000256" key="1">
    <source>
        <dbReference type="SAM" id="SignalP"/>
    </source>
</evidence>
<proteinExistence type="predicted"/>